<dbReference type="AlphaFoldDB" id="A0AAN8EMB0"/>
<keyword evidence="8" id="KW-1185">Reference proteome</keyword>
<keyword evidence="5 6" id="KW-0472">Membrane</keyword>
<organism evidence="7 8">
    <name type="scientific">Knufia fluminis</name>
    <dbReference type="NCBI Taxonomy" id="191047"/>
    <lineage>
        <taxon>Eukaryota</taxon>
        <taxon>Fungi</taxon>
        <taxon>Dikarya</taxon>
        <taxon>Ascomycota</taxon>
        <taxon>Pezizomycotina</taxon>
        <taxon>Eurotiomycetes</taxon>
        <taxon>Chaetothyriomycetidae</taxon>
        <taxon>Chaetothyriales</taxon>
        <taxon>Trichomeriaceae</taxon>
        <taxon>Knufia</taxon>
    </lineage>
</organism>
<comment type="similarity">
    <text evidence="2">Belongs to the TMEM170 family.</text>
</comment>
<dbReference type="PANTHER" id="PTHR22779">
    <property type="entry name" value="SD17342P"/>
    <property type="match status" value="1"/>
</dbReference>
<evidence type="ECO:0000313" key="7">
    <source>
        <dbReference type="EMBL" id="KAK5949936.1"/>
    </source>
</evidence>
<name>A0AAN8EMB0_9EURO</name>
<evidence type="ECO:0000256" key="1">
    <source>
        <dbReference type="ARBA" id="ARBA00004141"/>
    </source>
</evidence>
<protein>
    <recommendedName>
        <fullName evidence="9">Integral membrane protein</fullName>
    </recommendedName>
</protein>
<dbReference type="InterPro" id="IPR019334">
    <property type="entry name" value="TMEM170A/B/YPR153W-like"/>
</dbReference>
<feature type="transmembrane region" description="Helical" evidence="6">
    <location>
        <begin position="44"/>
        <end position="65"/>
    </location>
</feature>
<comment type="subcellular location">
    <subcellularLocation>
        <location evidence="1">Membrane</location>
        <topology evidence="1">Multi-pass membrane protein</topology>
    </subcellularLocation>
</comment>
<evidence type="ECO:0000256" key="2">
    <source>
        <dbReference type="ARBA" id="ARBA00006325"/>
    </source>
</evidence>
<keyword evidence="3 6" id="KW-0812">Transmembrane</keyword>
<feature type="transmembrane region" description="Helical" evidence="6">
    <location>
        <begin position="148"/>
        <end position="166"/>
    </location>
</feature>
<evidence type="ECO:0000256" key="5">
    <source>
        <dbReference type="ARBA" id="ARBA00023136"/>
    </source>
</evidence>
<dbReference type="GO" id="GO:0016020">
    <property type="term" value="C:membrane"/>
    <property type="evidence" value="ECO:0007669"/>
    <property type="project" value="UniProtKB-SubCell"/>
</dbReference>
<keyword evidence="4 6" id="KW-1133">Transmembrane helix</keyword>
<evidence type="ECO:0000256" key="4">
    <source>
        <dbReference type="ARBA" id="ARBA00022989"/>
    </source>
</evidence>
<comment type="caution">
    <text evidence="7">The sequence shown here is derived from an EMBL/GenBank/DDBJ whole genome shotgun (WGS) entry which is preliminary data.</text>
</comment>
<evidence type="ECO:0000256" key="6">
    <source>
        <dbReference type="SAM" id="Phobius"/>
    </source>
</evidence>
<evidence type="ECO:0000256" key="3">
    <source>
        <dbReference type="ARBA" id="ARBA00022692"/>
    </source>
</evidence>
<reference evidence="7 8" key="1">
    <citation type="submission" date="2022-12" db="EMBL/GenBank/DDBJ databases">
        <title>Genomic features and morphological characterization of a novel Knufia sp. strain isolated from spacecraft assembly facility.</title>
        <authorList>
            <person name="Teixeira M."/>
            <person name="Chander A.M."/>
            <person name="Stajich J.E."/>
            <person name="Venkateswaran K."/>
        </authorList>
    </citation>
    <scope>NUCLEOTIDE SEQUENCE [LARGE SCALE GENOMIC DNA]</scope>
    <source>
        <strain evidence="7 8">FJI-L2-BK-P2</strain>
    </source>
</reference>
<dbReference type="Proteomes" id="UP001316803">
    <property type="component" value="Unassembled WGS sequence"/>
</dbReference>
<sequence>MSFYGTQPLSYTTPVFPSLYWPFNVDPGTPQYLYSPTDIWRFTLYWTFCTIGSAHLVVSVWAVLMQFSTAYQRHRYLHHTPEGAALSAKNRKLLGEKPIQEYVAWVWLIPLIYMVIGGIEALLGGTLVGLVLGAVYNAGYFRMSTWTPFIWGVVNMLVLVIGGFRIQGGL</sequence>
<evidence type="ECO:0008006" key="9">
    <source>
        <dbReference type="Google" id="ProtNLM"/>
    </source>
</evidence>
<feature type="transmembrane region" description="Helical" evidence="6">
    <location>
        <begin position="103"/>
        <end position="136"/>
    </location>
</feature>
<accession>A0AAN8EMB0</accession>
<gene>
    <name evidence="7" type="ORF">OHC33_009121</name>
</gene>
<dbReference type="Pfam" id="PF10190">
    <property type="entry name" value="Tmemb_170"/>
    <property type="match status" value="1"/>
</dbReference>
<proteinExistence type="inferred from homology"/>
<evidence type="ECO:0000313" key="8">
    <source>
        <dbReference type="Proteomes" id="UP001316803"/>
    </source>
</evidence>
<dbReference type="EMBL" id="JAKLMC020000031">
    <property type="protein sequence ID" value="KAK5949936.1"/>
    <property type="molecule type" value="Genomic_DNA"/>
</dbReference>
<dbReference type="PANTHER" id="PTHR22779:SF6">
    <property type="entry name" value="SD17342P"/>
    <property type="match status" value="1"/>
</dbReference>